<keyword evidence="5" id="KW-0694">RNA-binding</keyword>
<dbReference type="eggNOG" id="KOG2574">
    <property type="taxonomic scope" value="Eukaryota"/>
</dbReference>
<dbReference type="InterPro" id="IPR012976">
    <property type="entry name" value="NOSIC"/>
</dbReference>
<dbReference type="STRING" id="2880.D8LKU3"/>
<feature type="region of interest" description="Disordered" evidence="9">
    <location>
        <begin position="1"/>
        <end position="102"/>
    </location>
</feature>
<dbReference type="InterPro" id="IPR042239">
    <property type="entry name" value="Nop_C"/>
</dbReference>
<dbReference type="PANTHER" id="PTHR13904">
    <property type="entry name" value="PRE-MRNA SPLICING FACTOR PRP31"/>
    <property type="match status" value="1"/>
</dbReference>
<dbReference type="InterPro" id="IPR036070">
    <property type="entry name" value="Nop_dom_sf"/>
</dbReference>
<dbReference type="SUPFAM" id="SSF89124">
    <property type="entry name" value="Nop domain"/>
    <property type="match status" value="1"/>
</dbReference>
<accession>D8LKU3</accession>
<dbReference type="Pfam" id="PF09785">
    <property type="entry name" value="Prp31_C"/>
    <property type="match status" value="1"/>
</dbReference>
<gene>
    <name evidence="11" type="ORF">Esi_0031_0041</name>
</gene>
<name>D8LKU3_ECTSI</name>
<dbReference type="EMBL" id="FN649760">
    <property type="protein sequence ID" value="CBN80076.1"/>
    <property type="molecule type" value="Genomic_DNA"/>
</dbReference>
<reference evidence="11 12" key="1">
    <citation type="journal article" date="2010" name="Nature">
        <title>The Ectocarpus genome and the independent evolution of multicellularity in brown algae.</title>
        <authorList>
            <person name="Cock J.M."/>
            <person name="Sterck L."/>
            <person name="Rouze P."/>
            <person name="Scornet D."/>
            <person name="Allen A.E."/>
            <person name="Amoutzias G."/>
            <person name="Anthouard V."/>
            <person name="Artiguenave F."/>
            <person name="Aury J.M."/>
            <person name="Badger J.H."/>
            <person name="Beszteri B."/>
            <person name="Billiau K."/>
            <person name="Bonnet E."/>
            <person name="Bothwell J.H."/>
            <person name="Bowler C."/>
            <person name="Boyen C."/>
            <person name="Brownlee C."/>
            <person name="Carrano C.J."/>
            <person name="Charrier B."/>
            <person name="Cho G.Y."/>
            <person name="Coelho S.M."/>
            <person name="Collen J."/>
            <person name="Corre E."/>
            <person name="Da Silva C."/>
            <person name="Delage L."/>
            <person name="Delaroque N."/>
            <person name="Dittami S.M."/>
            <person name="Doulbeau S."/>
            <person name="Elias M."/>
            <person name="Farnham G."/>
            <person name="Gachon C.M."/>
            <person name="Gschloessl B."/>
            <person name="Heesch S."/>
            <person name="Jabbari K."/>
            <person name="Jubin C."/>
            <person name="Kawai H."/>
            <person name="Kimura K."/>
            <person name="Kloareg B."/>
            <person name="Kupper F.C."/>
            <person name="Lang D."/>
            <person name="Le Bail A."/>
            <person name="Leblanc C."/>
            <person name="Lerouge P."/>
            <person name="Lohr M."/>
            <person name="Lopez P.J."/>
            <person name="Martens C."/>
            <person name="Maumus F."/>
            <person name="Michel G."/>
            <person name="Miranda-Saavedra D."/>
            <person name="Morales J."/>
            <person name="Moreau H."/>
            <person name="Motomura T."/>
            <person name="Nagasato C."/>
            <person name="Napoli C.A."/>
            <person name="Nelson D.R."/>
            <person name="Nyvall-Collen P."/>
            <person name="Peters A.F."/>
            <person name="Pommier C."/>
            <person name="Potin P."/>
            <person name="Poulain J."/>
            <person name="Quesneville H."/>
            <person name="Read B."/>
            <person name="Rensing S.A."/>
            <person name="Ritter A."/>
            <person name="Rousvoal S."/>
            <person name="Samanta M."/>
            <person name="Samson G."/>
            <person name="Schroeder D.C."/>
            <person name="Segurens B."/>
            <person name="Strittmatter M."/>
            <person name="Tonon T."/>
            <person name="Tregear J.W."/>
            <person name="Valentin K."/>
            <person name="von Dassow P."/>
            <person name="Yamagishi T."/>
            <person name="Van de Peer Y."/>
            <person name="Wincker P."/>
        </authorList>
    </citation>
    <scope>NUCLEOTIDE SEQUENCE [LARGE SCALE GENOMIC DNA]</scope>
    <source>
        <strain evidence="12">Ec32 / CCAP1310/4</strain>
    </source>
</reference>
<evidence type="ECO:0000256" key="6">
    <source>
        <dbReference type="ARBA" id="ARBA00023187"/>
    </source>
</evidence>
<feature type="domain" description="Nop" evidence="10">
    <location>
        <begin position="269"/>
        <end position="387"/>
    </location>
</feature>
<dbReference type="FunFam" id="1.10.246.90:FF:000002">
    <property type="entry name" value="U4/U6 small nuclear ribonucleoprotein Prp31"/>
    <property type="match status" value="1"/>
</dbReference>
<evidence type="ECO:0000256" key="7">
    <source>
        <dbReference type="ARBA" id="ARBA00023242"/>
    </source>
</evidence>
<dbReference type="Pfam" id="PF01798">
    <property type="entry name" value="Nop"/>
    <property type="match status" value="1"/>
</dbReference>
<evidence type="ECO:0000256" key="2">
    <source>
        <dbReference type="ARBA" id="ARBA00005572"/>
    </source>
</evidence>
<feature type="compositionally biased region" description="Gly residues" evidence="9">
    <location>
        <begin position="26"/>
        <end position="41"/>
    </location>
</feature>
<evidence type="ECO:0000256" key="9">
    <source>
        <dbReference type="SAM" id="MobiDB-lite"/>
    </source>
</evidence>
<feature type="compositionally biased region" description="Gly residues" evidence="9">
    <location>
        <begin position="72"/>
        <end position="93"/>
    </location>
</feature>
<keyword evidence="6" id="KW-0508">mRNA splicing</keyword>
<protein>
    <submittedName>
        <fullName evidence="11">Pre-mRNA processing ribonucleoprotein, binding region NOSIC</fullName>
    </submittedName>
</protein>
<dbReference type="FunCoup" id="D8LKU3">
    <property type="interactions" value="466"/>
</dbReference>
<dbReference type="PROSITE" id="PS51358">
    <property type="entry name" value="NOP"/>
    <property type="match status" value="1"/>
</dbReference>
<dbReference type="Gene3D" id="1.10.246.90">
    <property type="entry name" value="Nop domain"/>
    <property type="match status" value="1"/>
</dbReference>
<keyword evidence="4" id="KW-0747">Spliceosome</keyword>
<dbReference type="InterPro" id="IPR027105">
    <property type="entry name" value="Prp31"/>
</dbReference>
<keyword evidence="3" id="KW-0507">mRNA processing</keyword>
<feature type="region of interest" description="Disordered" evidence="9">
    <location>
        <begin position="391"/>
        <end position="412"/>
    </location>
</feature>
<evidence type="ECO:0000313" key="12">
    <source>
        <dbReference type="Proteomes" id="UP000002630"/>
    </source>
</evidence>
<dbReference type="GO" id="GO:0000244">
    <property type="term" value="P:spliceosomal tri-snRNP complex assembly"/>
    <property type="evidence" value="ECO:0007669"/>
    <property type="project" value="InterPro"/>
</dbReference>
<dbReference type="OrthoDB" id="4771285at2759"/>
<evidence type="ECO:0000256" key="1">
    <source>
        <dbReference type="ARBA" id="ARBA00004123"/>
    </source>
</evidence>
<keyword evidence="8 11" id="KW-0687">Ribonucleoprotein</keyword>
<evidence type="ECO:0000313" key="11">
    <source>
        <dbReference type="EMBL" id="CBN80076.1"/>
    </source>
</evidence>
<evidence type="ECO:0000256" key="3">
    <source>
        <dbReference type="ARBA" id="ARBA00022664"/>
    </source>
</evidence>
<dbReference type="GO" id="GO:0003723">
    <property type="term" value="F:RNA binding"/>
    <property type="evidence" value="ECO:0007669"/>
    <property type="project" value="UniProtKB-KW"/>
</dbReference>
<comment type="similarity">
    <text evidence="2">Belongs to the PRP31 family.</text>
</comment>
<evidence type="ECO:0000259" key="10">
    <source>
        <dbReference type="PROSITE" id="PS51358"/>
    </source>
</evidence>
<keyword evidence="12" id="KW-1185">Reference proteome</keyword>
<dbReference type="GO" id="GO:0005687">
    <property type="term" value="C:U4 snRNP"/>
    <property type="evidence" value="ECO:0007669"/>
    <property type="project" value="TreeGrafter"/>
</dbReference>
<dbReference type="InParanoid" id="D8LKU3"/>
<dbReference type="FunFam" id="1.10.287.4070:FF:000003">
    <property type="entry name" value="U4/U6 small nuclear ribonucleoprotein PRP31"/>
    <property type="match status" value="1"/>
</dbReference>
<dbReference type="SMART" id="SM00931">
    <property type="entry name" value="NOSIC"/>
    <property type="match status" value="1"/>
</dbReference>
<feature type="compositionally biased region" description="Acidic residues" evidence="9">
    <location>
        <begin position="8"/>
        <end position="25"/>
    </location>
</feature>
<dbReference type="PANTHER" id="PTHR13904:SF0">
    <property type="entry name" value="U4_U6 SMALL NUCLEAR RIBONUCLEOPROTEIN PRP31"/>
    <property type="match status" value="1"/>
</dbReference>
<dbReference type="InterPro" id="IPR002687">
    <property type="entry name" value="Nop_dom"/>
</dbReference>
<dbReference type="GO" id="GO:0071011">
    <property type="term" value="C:precatalytic spliceosome"/>
    <property type="evidence" value="ECO:0007669"/>
    <property type="project" value="TreeGrafter"/>
</dbReference>
<evidence type="ECO:0000256" key="4">
    <source>
        <dbReference type="ARBA" id="ARBA00022728"/>
    </source>
</evidence>
<dbReference type="InterPro" id="IPR019175">
    <property type="entry name" value="Prp31_C"/>
</dbReference>
<evidence type="ECO:0000256" key="5">
    <source>
        <dbReference type="ARBA" id="ARBA00022884"/>
    </source>
</evidence>
<comment type="subcellular location">
    <subcellularLocation>
        <location evidence="1">Nucleus</location>
    </subcellularLocation>
</comment>
<proteinExistence type="inferred from homology"/>
<dbReference type="GO" id="GO:0046540">
    <property type="term" value="C:U4/U6 x U5 tri-snRNP complex"/>
    <property type="evidence" value="ECO:0007669"/>
    <property type="project" value="InterPro"/>
</dbReference>
<feature type="compositionally biased region" description="Basic and acidic residues" evidence="9">
    <location>
        <begin position="55"/>
        <end position="64"/>
    </location>
</feature>
<keyword evidence="7" id="KW-0539">Nucleus</keyword>
<evidence type="ECO:0000256" key="8">
    <source>
        <dbReference type="ARBA" id="ARBA00023274"/>
    </source>
</evidence>
<sequence>MATLADSFLDDLDELGESSDEETQEDGGGGGGASAAGGASGEGDRDDDMETDEVPTGRRRDKGLDGAAGNETAGGGQGGGSGATAEGGEGGEGLESTLGRIGDRTVDSVAKLRKSDRFKSQMAEIDECLKREPAPRVGALEDDPEYKLVVASNELIQDIDPEMVEVHRFVVDRYSQKFPELDSLIPQPADYVRTVQVMRNEMDMTQVELDSALPQTTVMVVSVTGSTTSGQPLSEEDLHECIKGCEEYEALAAAKASILDFVETRMTSMAPNVCALIGSRITAQLLGLTGGLTAMSKTPSCNLQVMGQEKKTLSGFSSKATVSHAGLLYQSDVVQLAPPYLRTKALRVTAAKVSLASRFDSYGNDPSGHVGRQWRAEVEDKIEKWQEMQTAKTKKALPKPDDMPARKRGGRRVRSFKQKFAMTDVRKEANRMGFASMADEYSDTAMGKDYGMLGKSGSGRVRAPMKKEMKQNVSKKLKVANLSSGQTNGLNSSLVFTPIQGLELVNPNADKEKKVMAANKKWFDSSSGFMSAKPK</sequence>
<dbReference type="Proteomes" id="UP000002630">
    <property type="component" value="Unassembled WGS sequence"/>
</dbReference>
<feature type="compositionally biased region" description="Acidic residues" evidence="9">
    <location>
        <begin position="44"/>
        <end position="53"/>
    </location>
</feature>
<organism evidence="11 12">
    <name type="scientific">Ectocarpus siliculosus</name>
    <name type="common">Brown alga</name>
    <name type="synonym">Conferva siliculosa</name>
    <dbReference type="NCBI Taxonomy" id="2880"/>
    <lineage>
        <taxon>Eukaryota</taxon>
        <taxon>Sar</taxon>
        <taxon>Stramenopiles</taxon>
        <taxon>Ochrophyta</taxon>
        <taxon>PX clade</taxon>
        <taxon>Phaeophyceae</taxon>
        <taxon>Ectocarpales</taxon>
        <taxon>Ectocarpaceae</taxon>
        <taxon>Ectocarpus</taxon>
    </lineage>
</organism>
<dbReference type="Gene3D" id="1.10.287.4070">
    <property type="match status" value="1"/>
</dbReference>
<dbReference type="AlphaFoldDB" id="D8LKU3"/>